<feature type="domain" description="F-box" evidence="2">
    <location>
        <begin position="282"/>
        <end position="310"/>
    </location>
</feature>
<feature type="transmembrane region" description="Helical" evidence="1">
    <location>
        <begin position="157"/>
        <end position="179"/>
    </location>
</feature>
<dbReference type="OrthoDB" id="4191440at2759"/>
<evidence type="ECO:0000313" key="3">
    <source>
        <dbReference type="EMBL" id="KAF2188957.1"/>
    </source>
</evidence>
<dbReference type="EMBL" id="ML994622">
    <property type="protein sequence ID" value="KAF2188957.1"/>
    <property type="molecule type" value="Genomic_DNA"/>
</dbReference>
<gene>
    <name evidence="3" type="ORF">K469DRAFT_564483</name>
</gene>
<evidence type="ECO:0000313" key="4">
    <source>
        <dbReference type="Proteomes" id="UP000800200"/>
    </source>
</evidence>
<proteinExistence type="predicted"/>
<organism evidence="3 4">
    <name type="scientific">Zopfia rhizophila CBS 207.26</name>
    <dbReference type="NCBI Taxonomy" id="1314779"/>
    <lineage>
        <taxon>Eukaryota</taxon>
        <taxon>Fungi</taxon>
        <taxon>Dikarya</taxon>
        <taxon>Ascomycota</taxon>
        <taxon>Pezizomycotina</taxon>
        <taxon>Dothideomycetes</taxon>
        <taxon>Dothideomycetes incertae sedis</taxon>
        <taxon>Zopfiaceae</taxon>
        <taxon>Zopfia</taxon>
    </lineage>
</organism>
<dbReference type="InterPro" id="IPR001810">
    <property type="entry name" value="F-box_dom"/>
</dbReference>
<keyword evidence="1" id="KW-0812">Transmembrane</keyword>
<sequence>VGVLRFAIFVPFGVYVNFAKSHWNTIKIHDLLQGAPYSPLIAKGERLAATWGEFGFYWNFAVWIPAIIIPAPFSLVFGIVDLAVAVMIGILTNLQTGYAPHSRDKCAGSGPHYWQLTPGTNESFFEASARLNATKTSAGRMCKSYVEEWKYGVTLSFFYTLIAATNIIISVILCVIAARESRRRQRSFREWLLEAIISFPRFIAVVLYLLWCIPVAIFRCLPIGIKSRTRYTRRIAVKTGQRLSTPHEIKLRKLRPNHPVMRYQGGDGGEPTGLADFLGVYDILMLVAENLHYTDIVNLSLVSKSIREAVLPVADYDRRLNHFKMYTCQARSRKQCWVCTNQICKKCKHFRALKQTTSYFHLDTCQPYCSSCYFTHIQLPPQPRVDPRVCRCAPPSPTPSFLQRLFHDKQYFINAQHTKHVTRMVCRECNRYLDSELLENREKRTRAELRNPGREGKCVKCEKWIKGVKWWVCGNCKKECVARCHAPWGKKGKSGGQETQETV</sequence>
<keyword evidence="1" id="KW-0472">Membrane</keyword>
<dbReference type="AlphaFoldDB" id="A0A6A6EAF5"/>
<protein>
    <recommendedName>
        <fullName evidence="2">F-box domain-containing protein</fullName>
    </recommendedName>
</protein>
<feature type="non-terminal residue" evidence="3">
    <location>
        <position position="1"/>
    </location>
</feature>
<evidence type="ECO:0000259" key="2">
    <source>
        <dbReference type="Pfam" id="PF00646"/>
    </source>
</evidence>
<dbReference type="Pfam" id="PF00646">
    <property type="entry name" value="F-box"/>
    <property type="match status" value="1"/>
</dbReference>
<dbReference type="Proteomes" id="UP000800200">
    <property type="component" value="Unassembled WGS sequence"/>
</dbReference>
<name>A0A6A6EAF5_9PEZI</name>
<reference evidence="3" key="1">
    <citation type="journal article" date="2020" name="Stud. Mycol.">
        <title>101 Dothideomycetes genomes: a test case for predicting lifestyles and emergence of pathogens.</title>
        <authorList>
            <person name="Haridas S."/>
            <person name="Albert R."/>
            <person name="Binder M."/>
            <person name="Bloem J."/>
            <person name="Labutti K."/>
            <person name="Salamov A."/>
            <person name="Andreopoulos B."/>
            <person name="Baker S."/>
            <person name="Barry K."/>
            <person name="Bills G."/>
            <person name="Bluhm B."/>
            <person name="Cannon C."/>
            <person name="Castanera R."/>
            <person name="Culley D."/>
            <person name="Daum C."/>
            <person name="Ezra D."/>
            <person name="Gonzalez J."/>
            <person name="Henrissat B."/>
            <person name="Kuo A."/>
            <person name="Liang C."/>
            <person name="Lipzen A."/>
            <person name="Lutzoni F."/>
            <person name="Magnuson J."/>
            <person name="Mondo S."/>
            <person name="Nolan M."/>
            <person name="Ohm R."/>
            <person name="Pangilinan J."/>
            <person name="Park H.-J."/>
            <person name="Ramirez L."/>
            <person name="Alfaro M."/>
            <person name="Sun H."/>
            <person name="Tritt A."/>
            <person name="Yoshinaga Y."/>
            <person name="Zwiers L.-H."/>
            <person name="Turgeon B."/>
            <person name="Goodwin S."/>
            <person name="Spatafora J."/>
            <person name="Crous P."/>
            <person name="Grigoriev I."/>
        </authorList>
    </citation>
    <scope>NUCLEOTIDE SEQUENCE</scope>
    <source>
        <strain evidence="3">CBS 207.26</strain>
    </source>
</reference>
<keyword evidence="4" id="KW-1185">Reference proteome</keyword>
<feature type="transmembrane region" description="Helical" evidence="1">
    <location>
        <begin position="191"/>
        <end position="211"/>
    </location>
</feature>
<accession>A0A6A6EAF5</accession>
<evidence type="ECO:0000256" key="1">
    <source>
        <dbReference type="SAM" id="Phobius"/>
    </source>
</evidence>
<keyword evidence="1" id="KW-1133">Transmembrane helix</keyword>
<feature type="transmembrane region" description="Helical" evidence="1">
    <location>
        <begin position="60"/>
        <end position="91"/>
    </location>
</feature>